<reference evidence="5 6" key="1">
    <citation type="journal article" date="2018" name="Genome Biol. Evol.">
        <title>Multiple Roots of Fruiting Body Formation in Amoebozoa.</title>
        <authorList>
            <person name="Hillmann F."/>
            <person name="Forbes G."/>
            <person name="Novohradska S."/>
            <person name="Ferling I."/>
            <person name="Riege K."/>
            <person name="Groth M."/>
            <person name="Westermann M."/>
            <person name="Marz M."/>
            <person name="Spaller T."/>
            <person name="Winckler T."/>
            <person name="Schaap P."/>
            <person name="Glockner G."/>
        </authorList>
    </citation>
    <scope>NUCLEOTIDE SEQUENCE [LARGE SCALE GENOMIC DNA]</scope>
    <source>
        <strain evidence="5 6">Jena</strain>
    </source>
</reference>
<comment type="caution">
    <text evidence="5">The sequence shown here is derived from an EMBL/GenBank/DDBJ whole genome shotgun (WGS) entry which is preliminary data.</text>
</comment>
<gene>
    <name evidence="5" type="ORF">PROFUN_05787</name>
</gene>
<name>A0A2P6NPX9_9EUKA</name>
<dbReference type="Pfam" id="PF14580">
    <property type="entry name" value="LRR_9"/>
    <property type="match status" value="4"/>
</dbReference>
<keyword evidence="6" id="KW-1185">Reference proteome</keyword>
<dbReference type="EMBL" id="MDYQ01000036">
    <property type="protein sequence ID" value="PRP86016.1"/>
    <property type="molecule type" value="Genomic_DNA"/>
</dbReference>
<feature type="domain" description="U2A'/phosphoprotein 32 family A C-terminal" evidence="4">
    <location>
        <begin position="888"/>
        <end position="909"/>
    </location>
</feature>
<dbReference type="InterPro" id="IPR050836">
    <property type="entry name" value="SDS22/Internalin_LRR"/>
</dbReference>
<evidence type="ECO:0000313" key="5">
    <source>
        <dbReference type="EMBL" id="PRP86016.1"/>
    </source>
</evidence>
<dbReference type="SMART" id="SM00369">
    <property type="entry name" value="LRR_TYP"/>
    <property type="match status" value="12"/>
</dbReference>
<dbReference type="InterPro" id="IPR003591">
    <property type="entry name" value="Leu-rich_rpt_typical-subtyp"/>
</dbReference>
<evidence type="ECO:0000256" key="1">
    <source>
        <dbReference type="ARBA" id="ARBA00022614"/>
    </source>
</evidence>
<protein>
    <submittedName>
        <fullName evidence="5">Leucine rich repeat containing 48-like</fullName>
    </submittedName>
</protein>
<evidence type="ECO:0000256" key="2">
    <source>
        <dbReference type="ARBA" id="ARBA00022737"/>
    </source>
</evidence>
<accession>A0A2P6NPX9</accession>
<evidence type="ECO:0000313" key="6">
    <source>
        <dbReference type="Proteomes" id="UP000241769"/>
    </source>
</evidence>
<dbReference type="PANTHER" id="PTHR46652">
    <property type="entry name" value="LEUCINE-RICH REPEAT AND IQ DOMAIN-CONTAINING PROTEIN 1-RELATED"/>
    <property type="match status" value="1"/>
</dbReference>
<dbReference type="Gene3D" id="3.80.10.10">
    <property type="entry name" value="Ribonuclease Inhibitor"/>
    <property type="match status" value="7"/>
</dbReference>
<dbReference type="STRING" id="1890364.A0A2P6NPX9"/>
<sequence>MLVWSYTLVRRAANFIKEHSGGYRICQSNGISQQDYLERPEEIHRIEMIHWDFPRIEGVSRLTALRELCILSQQLSVIKGLEECVNLESLWICETNVEQIAGLDNCLKLQHLYLYSNKISKIENISHLVNLKSLWLSSNRIKRIEGLENLVNLESLWLANNQIERLGEALDHNTKLTDLNLSANHIGYFKEISHLTRLPALKRLVFKDLMFGHNPICKLGNYLTYILYHLSHLEVTEEGRQNAEATFMKKQMYYNMRIKLLNSNASNTIDVGRKKQQIVIDRLYDQLGKYVQAQRAVEQQLSKSNSNDREQQFKIAKIKGRIEEKLAIKEQLDKKFQKFQKQVLQCTEKDIGRVVTELTSGGNIRLELGESQDVWFTSCVELLHSRFFPQDYKGTGIHGLRVDRVMRIHNRHLRRRFEKQLKPLDPDVYRRNIEYLFFGEDSTSVGEIARVVERGFLSPEEYEWKNSVRMSNSVSALDALKWKREEEKGEGAASVVPMKGTLILVKLYTGNIANLEELGTPHKASISHRDFKDYDTVYRAKRDDPKQRQYFVFNHWLALPEYIIDYQYLPTPYSVDENVKSCAQNTSRGQEDIDFDVRLMNQITEEFEADSSKLVTDVRAEVEMDELRIPPFSSPLQVISESYFQRISSSFSAIETLDLCSNQITKIENLSLLVNLKRLVLSFNKIQKVEGLNELKSLETLDLGFNEIKRIESGSLRGLNSLTCLDLTSNQISKIDDISHLQKHTPHLKEISFLNNPVTSARGYISFILRKLTDVRTLDYRKITEEDRRDHGYNVLTRQIILDSSYSRKRQETLDYSSVSSKLAGRRDGIDVDNCWDHIIELDASHLGIRKIQNLEDCVQLQRIYLADNQIGRIEGLSQCTRLEELYLNDNRIKIIDGLSQLPQLLRLDLSRNSISSLENISNLVHLTQLSLCDNRLESLSGLSSLVNLVELYLAGNLISEQREVLHLKPLNRLIILDLSSNPVKSTNNYRQYVIYKNQKIRVLDGISVDTEELTNAREQYSGRLTADYLEDKLQHRNFSLIRELSLSGAKIRDIEPLSSTEFYHLRELNLDNNQITKLKGLYGLQSLVVLKLNNNRIEKMDDPPSDPIFPILQILHLGGNHIHDINLLHLRLFPSLASLNLEGNEITKVEGLDDCTNLRELILDRNRIKTLDSDAFLNLVHLKNNGISTLSGVDHLISLHTLRLSNNRIQELYELDRLSATRVKELYIQPNGVCRKPHYRQMVITANPALEVLDDKRIEVEEREKAEYNTNHPEVVIDPRVVNPVGPKVAIKMSLMTFDTALKNSAAFSGPSSLHSESPQGSPTKLRGLKGRQNLTGSLPTGQQSPRTRPPDIRCTFAPNVGVHQNMPDRVDEFLDETAIASKMITDTQPNSITV</sequence>
<dbReference type="InterPro" id="IPR025875">
    <property type="entry name" value="Leu-rich_rpt_4"/>
</dbReference>
<dbReference type="SMART" id="SM00446">
    <property type="entry name" value="LRRcap"/>
    <property type="match status" value="4"/>
</dbReference>
<feature type="compositionally biased region" description="Polar residues" evidence="3">
    <location>
        <begin position="1334"/>
        <end position="1348"/>
    </location>
</feature>
<dbReference type="Pfam" id="PF12799">
    <property type="entry name" value="LRR_4"/>
    <property type="match status" value="1"/>
</dbReference>
<dbReference type="SUPFAM" id="SSF52058">
    <property type="entry name" value="L domain-like"/>
    <property type="match status" value="3"/>
</dbReference>
<feature type="domain" description="U2A'/phosphoprotein 32 family A C-terminal" evidence="4">
    <location>
        <begin position="1237"/>
        <end position="1255"/>
    </location>
</feature>
<dbReference type="PANTHER" id="PTHR46652:SF3">
    <property type="entry name" value="LEUCINE-RICH REPEAT-CONTAINING PROTEIN 9"/>
    <property type="match status" value="1"/>
</dbReference>
<feature type="domain" description="U2A'/phosphoprotein 32 family A C-terminal" evidence="4">
    <location>
        <begin position="987"/>
        <end position="1005"/>
    </location>
</feature>
<feature type="region of interest" description="Disordered" evidence="3">
    <location>
        <begin position="1309"/>
        <end position="1354"/>
    </location>
</feature>
<dbReference type="InterPro" id="IPR003603">
    <property type="entry name" value="U2A'_phosphoprotein32A_C"/>
</dbReference>
<dbReference type="Proteomes" id="UP000241769">
    <property type="component" value="Unassembled WGS sequence"/>
</dbReference>
<feature type="compositionally biased region" description="Polar residues" evidence="3">
    <location>
        <begin position="1309"/>
        <end position="1324"/>
    </location>
</feature>
<dbReference type="SMART" id="SM00365">
    <property type="entry name" value="LRR_SD22"/>
    <property type="match status" value="21"/>
</dbReference>
<dbReference type="InterPro" id="IPR032675">
    <property type="entry name" value="LRR_dom_sf"/>
</dbReference>
<proteinExistence type="predicted"/>
<dbReference type="PROSITE" id="PS51450">
    <property type="entry name" value="LRR"/>
    <property type="match status" value="16"/>
</dbReference>
<organism evidence="5 6">
    <name type="scientific">Planoprotostelium fungivorum</name>
    <dbReference type="NCBI Taxonomy" id="1890364"/>
    <lineage>
        <taxon>Eukaryota</taxon>
        <taxon>Amoebozoa</taxon>
        <taxon>Evosea</taxon>
        <taxon>Variosea</taxon>
        <taxon>Cavosteliida</taxon>
        <taxon>Cavosteliaceae</taxon>
        <taxon>Planoprotostelium</taxon>
    </lineage>
</organism>
<dbReference type="Gene3D" id="3.90.228.10">
    <property type="match status" value="1"/>
</dbReference>
<dbReference type="InterPro" id="IPR001611">
    <property type="entry name" value="Leu-rich_rpt"/>
</dbReference>
<dbReference type="OrthoDB" id="1517790at2759"/>
<feature type="domain" description="U2A'/phosphoprotein 32 family A C-terminal" evidence="4">
    <location>
        <begin position="761"/>
        <end position="779"/>
    </location>
</feature>
<dbReference type="InParanoid" id="A0A2P6NPX9"/>
<evidence type="ECO:0000256" key="3">
    <source>
        <dbReference type="SAM" id="MobiDB-lite"/>
    </source>
</evidence>
<keyword evidence="2" id="KW-0677">Repeat</keyword>
<keyword evidence="1" id="KW-0433">Leucine-rich repeat</keyword>
<evidence type="ECO:0000259" key="4">
    <source>
        <dbReference type="SMART" id="SM00446"/>
    </source>
</evidence>